<reference evidence="1" key="1">
    <citation type="journal article" date="2021" name="Proc. Natl. Acad. Sci. U.S.A.">
        <title>A Catalog of Tens of Thousands of Viruses from Human Metagenomes Reveals Hidden Associations with Chronic Diseases.</title>
        <authorList>
            <person name="Tisza M.J."/>
            <person name="Buck C.B."/>
        </authorList>
    </citation>
    <scope>NUCLEOTIDE SEQUENCE</scope>
    <source>
        <strain evidence="1">CtXzK3</strain>
    </source>
</reference>
<evidence type="ECO:0000313" key="1">
    <source>
        <dbReference type="EMBL" id="DAF55028.1"/>
    </source>
</evidence>
<proteinExistence type="predicted"/>
<dbReference type="EMBL" id="BK032684">
    <property type="protein sequence ID" value="DAF55028.1"/>
    <property type="molecule type" value="Genomic_DNA"/>
</dbReference>
<organism evidence="1">
    <name type="scientific">Siphoviridae sp. ctXzK3</name>
    <dbReference type="NCBI Taxonomy" id="2827889"/>
    <lineage>
        <taxon>Viruses</taxon>
        <taxon>Duplodnaviria</taxon>
        <taxon>Heunggongvirae</taxon>
        <taxon>Uroviricota</taxon>
        <taxon>Caudoviricetes</taxon>
    </lineage>
</organism>
<sequence length="89" mass="10018">MKVTNDQLEKIARLIVGIAAVPEFSNKKIPTSLVAKIYGKSESWVRNGIIEGWLPIGHGTCSENRRNVYVSPKKLWEDTGYVWQGVVDM</sequence>
<protein>
    <submittedName>
        <fullName evidence="1">Uncharacterized protein</fullName>
    </submittedName>
</protein>
<name>A0A8S5SVC4_9CAUD</name>
<accession>A0A8S5SVC4</accession>